<dbReference type="InterPro" id="IPR006089">
    <property type="entry name" value="Acyl-CoA_DH_CS"/>
</dbReference>
<keyword evidence="7 8" id="KW-0560">Oxidoreductase</keyword>
<feature type="domain" description="Acyl-CoA dehydrogenase/oxidase C-terminal" evidence="9">
    <location>
        <begin position="228"/>
        <end position="377"/>
    </location>
</feature>
<evidence type="ECO:0000256" key="2">
    <source>
        <dbReference type="ARBA" id="ARBA00005109"/>
    </source>
</evidence>
<dbReference type="Proteomes" id="UP000527616">
    <property type="component" value="Unassembled WGS sequence"/>
</dbReference>
<dbReference type="GO" id="GO:0033539">
    <property type="term" value="P:fatty acid beta-oxidation using acyl-CoA dehydrogenase"/>
    <property type="evidence" value="ECO:0007669"/>
    <property type="project" value="TreeGrafter"/>
</dbReference>
<dbReference type="InterPro" id="IPR036250">
    <property type="entry name" value="AcylCo_DH-like_C"/>
</dbReference>
<dbReference type="Pfam" id="PF02770">
    <property type="entry name" value="Acyl-CoA_dh_M"/>
    <property type="match status" value="1"/>
</dbReference>
<dbReference type="Gene3D" id="1.20.140.10">
    <property type="entry name" value="Butyryl-CoA Dehydrogenase, subunit A, domain 3"/>
    <property type="match status" value="1"/>
</dbReference>
<name>A0A7Z0D6R0_9ACTN</name>
<dbReference type="Pfam" id="PF00441">
    <property type="entry name" value="Acyl-CoA_dh_1"/>
    <property type="match status" value="1"/>
</dbReference>
<comment type="pathway">
    <text evidence="2">Amino-acid degradation; L-valine degradation.</text>
</comment>
<dbReference type="EC" id="1.3.99.-" evidence="12"/>
<comment type="similarity">
    <text evidence="3 8">Belongs to the acyl-CoA dehydrogenase family.</text>
</comment>
<organism evidence="12 13">
    <name type="scientific">Naumannella cuiyingiana</name>
    <dbReference type="NCBI Taxonomy" id="1347891"/>
    <lineage>
        <taxon>Bacteria</taxon>
        <taxon>Bacillati</taxon>
        <taxon>Actinomycetota</taxon>
        <taxon>Actinomycetes</taxon>
        <taxon>Propionibacteriales</taxon>
        <taxon>Propionibacteriaceae</taxon>
        <taxon>Naumannella</taxon>
    </lineage>
</organism>
<dbReference type="Pfam" id="PF02771">
    <property type="entry name" value="Acyl-CoA_dh_N"/>
    <property type="match status" value="1"/>
</dbReference>
<evidence type="ECO:0000256" key="4">
    <source>
        <dbReference type="ARBA" id="ARBA00022456"/>
    </source>
</evidence>
<evidence type="ECO:0000259" key="9">
    <source>
        <dbReference type="Pfam" id="PF00441"/>
    </source>
</evidence>
<dbReference type="GO" id="GO:0050660">
    <property type="term" value="F:flavin adenine dinucleotide binding"/>
    <property type="evidence" value="ECO:0007669"/>
    <property type="project" value="InterPro"/>
</dbReference>
<comment type="cofactor">
    <cofactor evidence="1 8">
        <name>FAD</name>
        <dbReference type="ChEBI" id="CHEBI:57692"/>
    </cofactor>
</comment>
<dbReference type="InterPro" id="IPR006091">
    <property type="entry name" value="Acyl-CoA_Oxase/DH_mid-dom"/>
</dbReference>
<dbReference type="Gene3D" id="2.40.110.10">
    <property type="entry name" value="Butyryl-CoA Dehydrogenase, subunit A, domain 2"/>
    <property type="match status" value="1"/>
</dbReference>
<reference evidence="12 13" key="1">
    <citation type="submission" date="2020-07" db="EMBL/GenBank/DDBJ databases">
        <title>Sequencing the genomes of 1000 actinobacteria strains.</title>
        <authorList>
            <person name="Klenk H.-P."/>
        </authorList>
    </citation>
    <scope>NUCLEOTIDE SEQUENCE [LARGE SCALE GENOMIC DNA]</scope>
    <source>
        <strain evidence="12 13">DSM 103164</strain>
    </source>
</reference>
<dbReference type="InterPro" id="IPR050741">
    <property type="entry name" value="Acyl-CoA_dehydrogenase"/>
</dbReference>
<dbReference type="InterPro" id="IPR037069">
    <property type="entry name" value="AcylCoA_DH/ox_N_sf"/>
</dbReference>
<dbReference type="FunFam" id="1.20.140.10:FF:000001">
    <property type="entry name" value="Acyl-CoA dehydrogenase"/>
    <property type="match status" value="1"/>
</dbReference>
<keyword evidence="5 8" id="KW-0285">Flavoprotein</keyword>
<evidence type="ECO:0000259" key="10">
    <source>
        <dbReference type="Pfam" id="PF02770"/>
    </source>
</evidence>
<dbReference type="PANTHER" id="PTHR48083:SF31">
    <property type="entry name" value="ACYL-COA DEHYDROGENASE FADE10-RELATED"/>
    <property type="match status" value="1"/>
</dbReference>
<dbReference type="InterPro" id="IPR013786">
    <property type="entry name" value="AcylCoA_DH/ox_N"/>
</dbReference>
<dbReference type="InterPro" id="IPR046373">
    <property type="entry name" value="Acyl-CoA_Oxase/DH_mid-dom_sf"/>
</dbReference>
<gene>
    <name evidence="12" type="ORF">GGQ54_000430</name>
</gene>
<dbReference type="SUPFAM" id="SSF47203">
    <property type="entry name" value="Acyl-CoA dehydrogenase C-terminal domain-like"/>
    <property type="match status" value="1"/>
</dbReference>
<evidence type="ECO:0000256" key="7">
    <source>
        <dbReference type="ARBA" id="ARBA00023002"/>
    </source>
</evidence>
<dbReference type="AlphaFoldDB" id="A0A7Z0D6R0"/>
<proteinExistence type="inferred from homology"/>
<dbReference type="PROSITE" id="PS00073">
    <property type="entry name" value="ACYL_COA_DH_2"/>
    <property type="match status" value="1"/>
</dbReference>
<keyword evidence="6 8" id="KW-0274">FAD</keyword>
<dbReference type="EMBL" id="JACBZS010000001">
    <property type="protein sequence ID" value="NYI69870.1"/>
    <property type="molecule type" value="Genomic_DNA"/>
</dbReference>
<evidence type="ECO:0000256" key="5">
    <source>
        <dbReference type="ARBA" id="ARBA00022630"/>
    </source>
</evidence>
<evidence type="ECO:0000256" key="8">
    <source>
        <dbReference type="RuleBase" id="RU362125"/>
    </source>
</evidence>
<evidence type="ECO:0000259" key="11">
    <source>
        <dbReference type="Pfam" id="PF02771"/>
    </source>
</evidence>
<evidence type="ECO:0000313" key="12">
    <source>
        <dbReference type="EMBL" id="NYI69870.1"/>
    </source>
</evidence>
<evidence type="ECO:0000313" key="13">
    <source>
        <dbReference type="Proteomes" id="UP000527616"/>
    </source>
</evidence>
<dbReference type="PANTHER" id="PTHR48083">
    <property type="entry name" value="MEDIUM-CHAIN SPECIFIC ACYL-COA DEHYDROGENASE, MITOCHONDRIAL-RELATED"/>
    <property type="match status" value="1"/>
</dbReference>
<feature type="domain" description="Acyl-CoA dehydrogenase/oxidase N-terminal" evidence="11">
    <location>
        <begin position="3"/>
        <end position="115"/>
    </location>
</feature>
<dbReference type="SUPFAM" id="SSF56645">
    <property type="entry name" value="Acyl-CoA dehydrogenase NM domain-like"/>
    <property type="match status" value="1"/>
</dbReference>
<dbReference type="RefSeq" id="WP_179443891.1">
    <property type="nucleotide sequence ID" value="NZ_JACBZS010000001.1"/>
</dbReference>
<keyword evidence="13" id="KW-1185">Reference proteome</keyword>
<dbReference type="Gene3D" id="1.10.540.10">
    <property type="entry name" value="Acyl-CoA dehydrogenase/oxidase, N-terminal domain"/>
    <property type="match status" value="1"/>
</dbReference>
<protein>
    <submittedName>
        <fullName evidence="12">Acyl-CoA dehydrogenase</fullName>
        <ecNumber evidence="12">1.3.99.-</ecNumber>
    </submittedName>
</protein>
<dbReference type="GO" id="GO:0009083">
    <property type="term" value="P:branched-chain amino acid catabolic process"/>
    <property type="evidence" value="ECO:0007669"/>
    <property type="project" value="UniProtKB-KW"/>
</dbReference>
<dbReference type="InterPro" id="IPR009100">
    <property type="entry name" value="AcylCoA_DH/oxidase_NM_dom_sf"/>
</dbReference>
<keyword evidence="4" id="KW-0101">Branched-chain amino acid catabolism</keyword>
<evidence type="ECO:0000256" key="6">
    <source>
        <dbReference type="ARBA" id="ARBA00022827"/>
    </source>
</evidence>
<dbReference type="PIRSF" id="PIRSF016578">
    <property type="entry name" value="HsaA"/>
    <property type="match status" value="1"/>
</dbReference>
<feature type="domain" description="Acyl-CoA oxidase/dehydrogenase middle" evidence="10">
    <location>
        <begin position="119"/>
        <end position="215"/>
    </location>
</feature>
<dbReference type="GO" id="GO:0003995">
    <property type="term" value="F:acyl-CoA dehydrogenase activity"/>
    <property type="evidence" value="ECO:0007669"/>
    <property type="project" value="InterPro"/>
</dbReference>
<evidence type="ECO:0000256" key="1">
    <source>
        <dbReference type="ARBA" id="ARBA00001974"/>
    </source>
</evidence>
<dbReference type="PROSITE" id="PS00072">
    <property type="entry name" value="ACYL_COA_DH_1"/>
    <property type="match status" value="1"/>
</dbReference>
<dbReference type="GO" id="GO:0005737">
    <property type="term" value="C:cytoplasm"/>
    <property type="evidence" value="ECO:0007669"/>
    <property type="project" value="TreeGrafter"/>
</dbReference>
<evidence type="ECO:0000256" key="3">
    <source>
        <dbReference type="ARBA" id="ARBA00009347"/>
    </source>
</evidence>
<comment type="caution">
    <text evidence="12">The sequence shown here is derived from an EMBL/GenBank/DDBJ whole genome shotgun (WGS) entry which is preliminary data.</text>
</comment>
<accession>A0A7Z0D6R0</accession>
<dbReference type="InterPro" id="IPR009075">
    <property type="entry name" value="AcylCo_DH/oxidase_C"/>
</dbReference>
<sequence length="387" mass="41658">METAEFDAVLATVRDLLDSEVIPAEREIEETDRVPDRLRRKAADMGLFGYALPERHGGLDLSMTEEVRLAIELGRGPIAFRSMFGTNNGIAGQVLVNFGTPQQQERWLPGMAAGEVIGAFALTEPEAGSDPSGLTTKAVRDGDGYLINGAKRFITNADVADVFLVFARTGDPADGNRSISVFAVPRDTPGLSVGPSDQKMGQRGAHTAEVWFDSVRVGADALVGGRENDGFAAAMRSLAKGRLHMAGIAVGMADRLIEESTRHALVTRQGGTPIADFQLVQAMLADCATEAYAGRAMVLAAAREFDAGTDTRLAPSAAKLWCTEMAGRVADRAVQIHGGSGYLRESAAERFYRDARLLRLYEGTSEIQRVIVARQLLRRHAEPKGRS</sequence>
<dbReference type="FunFam" id="2.40.110.10:FF:000001">
    <property type="entry name" value="Acyl-CoA dehydrogenase, mitochondrial"/>
    <property type="match status" value="1"/>
</dbReference>